<comment type="similarity">
    <text evidence="2 17">Belongs to the glycosyl hydrolase 28 family.</text>
</comment>
<evidence type="ECO:0000256" key="10">
    <source>
        <dbReference type="ARBA" id="ARBA00023316"/>
    </source>
</evidence>
<keyword evidence="9 17" id="KW-0326">Glycosidase</keyword>
<dbReference type="GO" id="GO:0071555">
    <property type="term" value="P:cell wall organization"/>
    <property type="evidence" value="ECO:0007669"/>
    <property type="project" value="UniProtKB-KW"/>
</dbReference>
<dbReference type="SMART" id="SM00710">
    <property type="entry name" value="PbH1"/>
    <property type="match status" value="3"/>
</dbReference>
<reference evidence="19 20" key="1">
    <citation type="journal article" date="2019" name="Nat. Ecol. Evol.">
        <title>Megaphylogeny resolves global patterns of mushroom evolution.</title>
        <authorList>
            <person name="Varga T."/>
            <person name="Krizsan K."/>
            <person name="Foldi C."/>
            <person name="Dima B."/>
            <person name="Sanchez-Garcia M."/>
            <person name="Sanchez-Ramirez S."/>
            <person name="Szollosi G.J."/>
            <person name="Szarkandi J.G."/>
            <person name="Papp V."/>
            <person name="Albert L."/>
            <person name="Andreopoulos W."/>
            <person name="Angelini C."/>
            <person name="Antonin V."/>
            <person name="Barry K.W."/>
            <person name="Bougher N.L."/>
            <person name="Buchanan P."/>
            <person name="Buyck B."/>
            <person name="Bense V."/>
            <person name="Catcheside P."/>
            <person name="Chovatia M."/>
            <person name="Cooper J."/>
            <person name="Damon W."/>
            <person name="Desjardin D."/>
            <person name="Finy P."/>
            <person name="Geml J."/>
            <person name="Haridas S."/>
            <person name="Hughes K."/>
            <person name="Justo A."/>
            <person name="Karasinski D."/>
            <person name="Kautmanova I."/>
            <person name="Kiss B."/>
            <person name="Kocsube S."/>
            <person name="Kotiranta H."/>
            <person name="LaButti K.M."/>
            <person name="Lechner B.E."/>
            <person name="Liimatainen K."/>
            <person name="Lipzen A."/>
            <person name="Lukacs Z."/>
            <person name="Mihaltcheva S."/>
            <person name="Morgado L.N."/>
            <person name="Niskanen T."/>
            <person name="Noordeloos M.E."/>
            <person name="Ohm R.A."/>
            <person name="Ortiz-Santana B."/>
            <person name="Ovrebo C."/>
            <person name="Racz N."/>
            <person name="Riley R."/>
            <person name="Savchenko A."/>
            <person name="Shiryaev A."/>
            <person name="Soop K."/>
            <person name="Spirin V."/>
            <person name="Szebenyi C."/>
            <person name="Tomsovsky M."/>
            <person name="Tulloss R.E."/>
            <person name="Uehling J."/>
            <person name="Grigoriev I.V."/>
            <person name="Vagvolgyi C."/>
            <person name="Papp T."/>
            <person name="Martin F.M."/>
            <person name="Miettinen O."/>
            <person name="Hibbett D.S."/>
            <person name="Nagy L.G."/>
        </authorList>
    </citation>
    <scope>NUCLEOTIDE SEQUENCE [LARGE SCALE GENOMIC DNA]</scope>
    <source>
        <strain evidence="19 20">FP101781</strain>
    </source>
</reference>
<dbReference type="InterPro" id="IPR011050">
    <property type="entry name" value="Pectin_lyase_fold/virulence"/>
</dbReference>
<evidence type="ECO:0000256" key="14">
    <source>
        <dbReference type="ARBA" id="ARBA00042262"/>
    </source>
</evidence>
<dbReference type="STRING" id="71717.A0A4Y7TEE0"/>
<evidence type="ECO:0000256" key="8">
    <source>
        <dbReference type="ARBA" id="ARBA00023180"/>
    </source>
</evidence>
<keyword evidence="8" id="KW-0325">Glycoprotein</keyword>
<evidence type="ECO:0000256" key="6">
    <source>
        <dbReference type="ARBA" id="ARBA00022801"/>
    </source>
</evidence>
<comment type="function">
    <text evidence="11">Specific in hydrolyzing the terminal glycosidic bond of polygalacturonic acid and oligogalacturonates.</text>
</comment>
<name>A0A4Y7TEE0_COPMI</name>
<dbReference type="GO" id="GO:0016829">
    <property type="term" value="F:lyase activity"/>
    <property type="evidence" value="ECO:0007669"/>
    <property type="project" value="UniProtKB-KW"/>
</dbReference>
<keyword evidence="3" id="KW-0964">Secreted</keyword>
<dbReference type="GO" id="GO:0004650">
    <property type="term" value="F:polygalacturonase activity"/>
    <property type="evidence" value="ECO:0007669"/>
    <property type="project" value="InterPro"/>
</dbReference>
<dbReference type="EMBL" id="QPFP01000015">
    <property type="protein sequence ID" value="TEB32547.1"/>
    <property type="molecule type" value="Genomic_DNA"/>
</dbReference>
<feature type="active site" evidence="16">
    <location>
        <position position="246"/>
    </location>
</feature>
<dbReference type="Gene3D" id="2.160.20.10">
    <property type="entry name" value="Single-stranded right-handed beta-helix, Pectin lyase-like"/>
    <property type="match status" value="1"/>
</dbReference>
<comment type="catalytic activity">
    <reaction evidence="15">
        <text>[(1-&gt;4)-alpha-D-galacturonosyl](n) + H2O = alpha-D-galacturonate + [(1-&gt;4)-alpha-D-galacturonosyl](n-1)</text>
        <dbReference type="Rhea" id="RHEA:14117"/>
        <dbReference type="Rhea" id="RHEA-COMP:14570"/>
        <dbReference type="Rhea" id="RHEA-COMP:14572"/>
        <dbReference type="ChEBI" id="CHEBI:15377"/>
        <dbReference type="ChEBI" id="CHEBI:58658"/>
        <dbReference type="ChEBI" id="CHEBI:140523"/>
        <dbReference type="EC" id="3.2.1.67"/>
    </reaction>
</comment>
<dbReference type="GO" id="GO:0005576">
    <property type="term" value="C:extracellular region"/>
    <property type="evidence" value="ECO:0007669"/>
    <property type="project" value="UniProtKB-SubCell"/>
</dbReference>
<evidence type="ECO:0000256" key="12">
    <source>
        <dbReference type="ARBA" id="ARBA00038933"/>
    </source>
</evidence>
<accession>A0A4Y7TEE0</accession>
<evidence type="ECO:0000256" key="2">
    <source>
        <dbReference type="ARBA" id="ARBA00008834"/>
    </source>
</evidence>
<evidence type="ECO:0000256" key="1">
    <source>
        <dbReference type="ARBA" id="ARBA00004613"/>
    </source>
</evidence>
<evidence type="ECO:0000256" key="13">
    <source>
        <dbReference type="ARBA" id="ARBA00041474"/>
    </source>
</evidence>
<evidence type="ECO:0000256" key="7">
    <source>
        <dbReference type="ARBA" id="ARBA00023157"/>
    </source>
</evidence>
<dbReference type="InterPro" id="IPR006626">
    <property type="entry name" value="PbH1"/>
</dbReference>
<evidence type="ECO:0000313" key="19">
    <source>
        <dbReference type="EMBL" id="TEB32547.1"/>
    </source>
</evidence>
<keyword evidence="7" id="KW-1015">Disulfide bond</keyword>
<evidence type="ECO:0000256" key="11">
    <source>
        <dbReference type="ARBA" id="ARBA00037312"/>
    </source>
</evidence>
<keyword evidence="6 17" id="KW-0378">Hydrolase</keyword>
<dbReference type="SUPFAM" id="SSF51126">
    <property type="entry name" value="Pectin lyase-like"/>
    <property type="match status" value="1"/>
</dbReference>
<comment type="subcellular location">
    <subcellularLocation>
        <location evidence="1">Secreted</location>
    </subcellularLocation>
</comment>
<evidence type="ECO:0000256" key="3">
    <source>
        <dbReference type="ARBA" id="ARBA00022525"/>
    </source>
</evidence>
<dbReference type="Pfam" id="PF00295">
    <property type="entry name" value="Glyco_hydro_28"/>
    <property type="match status" value="1"/>
</dbReference>
<keyword evidence="4 18" id="KW-0732">Signal</keyword>
<dbReference type="AlphaFoldDB" id="A0A4Y7TEE0"/>
<dbReference type="InterPro" id="IPR000743">
    <property type="entry name" value="Glyco_hydro_28"/>
</dbReference>
<dbReference type="PROSITE" id="PS00502">
    <property type="entry name" value="POLYGALACTURONASE"/>
    <property type="match status" value="1"/>
</dbReference>
<evidence type="ECO:0000256" key="5">
    <source>
        <dbReference type="ARBA" id="ARBA00022737"/>
    </source>
</evidence>
<evidence type="ECO:0000313" key="20">
    <source>
        <dbReference type="Proteomes" id="UP000298030"/>
    </source>
</evidence>
<dbReference type="PANTHER" id="PTHR31736">
    <property type="match status" value="1"/>
</dbReference>
<dbReference type="GO" id="GO:0045490">
    <property type="term" value="P:pectin catabolic process"/>
    <property type="evidence" value="ECO:0007669"/>
    <property type="project" value="UniProtKB-ARBA"/>
</dbReference>
<organism evidence="19 20">
    <name type="scientific">Coprinellus micaceus</name>
    <name type="common">Glistening ink-cap mushroom</name>
    <name type="synonym">Coprinus micaceus</name>
    <dbReference type="NCBI Taxonomy" id="71717"/>
    <lineage>
        <taxon>Eukaryota</taxon>
        <taxon>Fungi</taxon>
        <taxon>Dikarya</taxon>
        <taxon>Basidiomycota</taxon>
        <taxon>Agaricomycotina</taxon>
        <taxon>Agaricomycetes</taxon>
        <taxon>Agaricomycetidae</taxon>
        <taxon>Agaricales</taxon>
        <taxon>Agaricineae</taxon>
        <taxon>Psathyrellaceae</taxon>
        <taxon>Coprinellus</taxon>
    </lineage>
</organism>
<evidence type="ECO:0000256" key="16">
    <source>
        <dbReference type="PROSITE-ProRule" id="PRU10052"/>
    </source>
</evidence>
<evidence type="ECO:0000256" key="4">
    <source>
        <dbReference type="ARBA" id="ARBA00022729"/>
    </source>
</evidence>
<feature type="chain" id="PRO_5021271160" description="galacturonan 1,4-alpha-galacturonidase" evidence="18">
    <location>
        <begin position="25"/>
        <end position="431"/>
    </location>
</feature>
<evidence type="ECO:0000256" key="18">
    <source>
        <dbReference type="SAM" id="SignalP"/>
    </source>
</evidence>
<protein>
    <recommendedName>
        <fullName evidence="12">galacturonan 1,4-alpha-galacturonidase</fullName>
        <ecNumber evidence="12">3.2.1.67</ecNumber>
    </recommendedName>
    <alternativeName>
        <fullName evidence="13">Galacturan 1,4-alpha-galacturonidase C</fullName>
    </alternativeName>
    <alternativeName>
        <fullName evidence="14">Poly(1,4-alpha-D-galacturonide)galacturonohydrolase C</fullName>
    </alternativeName>
</protein>
<dbReference type="EC" id="3.2.1.67" evidence="12"/>
<dbReference type="PANTHER" id="PTHR31736:SF11">
    <property type="entry name" value="EXOPOLYGALACTURONASE C-RELATED"/>
    <property type="match status" value="1"/>
</dbReference>
<evidence type="ECO:0000256" key="15">
    <source>
        <dbReference type="ARBA" id="ARBA00048766"/>
    </source>
</evidence>
<dbReference type="InterPro" id="IPR012334">
    <property type="entry name" value="Pectin_lyas_fold"/>
</dbReference>
<feature type="signal peptide" evidence="18">
    <location>
        <begin position="1"/>
        <end position="24"/>
    </location>
</feature>
<evidence type="ECO:0000256" key="17">
    <source>
        <dbReference type="RuleBase" id="RU361169"/>
    </source>
</evidence>
<keyword evidence="5" id="KW-0677">Repeat</keyword>
<keyword evidence="19" id="KW-0456">Lyase</keyword>
<dbReference type="GO" id="GO:0047911">
    <property type="term" value="F:galacturan 1,4-alpha-galacturonidase activity"/>
    <property type="evidence" value="ECO:0007669"/>
    <property type="project" value="UniProtKB-EC"/>
</dbReference>
<gene>
    <name evidence="19" type="ORF">FA13DRAFT_1790840</name>
</gene>
<keyword evidence="10" id="KW-0961">Cell wall biogenesis/degradation</keyword>
<sequence>MSPTAKLLFPLVLSLLSSSVIVGAWKTFEVPHVDGQDDTPALLAVLPDYAENSTILFKKGVHYNIWTPIKFPVLKNVEVRVEGNLSYPQDMATVQAIVGSSSFPGHWFTFTGGNNVTLAGSKDPKWGWVDSYGQQWWDKREQVNRPHGWAFAKITNGVIRDMKLWKPVAWSFSTSGSKNVHAYNNRIYALSENMDKAFPFNTDGFSAGGTDLLFENNHIQNGDDCVTVGNGAKNVIFRNTFCEGGHGLSIGSLGKNGQVADVQNILIENIHITNSLYGARFKSWTGGNGLARNITWRNIKFERIRFPIYVTQNYWDQNLGPKPVVDNITNTHIEDMTFENFIGTIDDSPKYFEGTCISDPCWYYVEGATGREAIIFDLYPDTVKNIVAKRIVPVTMSLALPRVMCNSTTVTNDVGFKCQNGLFVPTRAGIF</sequence>
<dbReference type="OrthoDB" id="187139at2759"/>
<keyword evidence="20" id="KW-1185">Reference proteome</keyword>
<comment type="caution">
    <text evidence="19">The sequence shown here is derived from an EMBL/GenBank/DDBJ whole genome shotgun (WGS) entry which is preliminary data.</text>
</comment>
<proteinExistence type="inferred from homology"/>
<evidence type="ECO:0000256" key="9">
    <source>
        <dbReference type="ARBA" id="ARBA00023295"/>
    </source>
</evidence>
<dbReference type="Proteomes" id="UP000298030">
    <property type="component" value="Unassembled WGS sequence"/>
</dbReference>